<dbReference type="InterPro" id="IPR001715">
    <property type="entry name" value="CH_dom"/>
</dbReference>
<accession>A0A8J5QH70</accession>
<evidence type="ECO:0000313" key="2">
    <source>
        <dbReference type="EMBL" id="KAG7661335.1"/>
    </source>
</evidence>
<protein>
    <submittedName>
        <fullName evidence="2">SCP1</fullName>
    </submittedName>
</protein>
<evidence type="ECO:0000313" key="3">
    <source>
        <dbReference type="Proteomes" id="UP000694255"/>
    </source>
</evidence>
<comment type="caution">
    <text evidence="2">The sequence shown here is derived from an EMBL/GenBank/DDBJ whole genome shotgun (WGS) entry which is preliminary data.</text>
</comment>
<dbReference type="GO" id="GO:0007015">
    <property type="term" value="P:actin filament organization"/>
    <property type="evidence" value="ECO:0007669"/>
    <property type="project" value="TreeGrafter"/>
</dbReference>
<organism evidence="2 3">
    <name type="scientific">[Candida] subhashii</name>
    <dbReference type="NCBI Taxonomy" id="561895"/>
    <lineage>
        <taxon>Eukaryota</taxon>
        <taxon>Fungi</taxon>
        <taxon>Dikarya</taxon>
        <taxon>Ascomycota</taxon>
        <taxon>Saccharomycotina</taxon>
        <taxon>Pichiomycetes</taxon>
        <taxon>Debaryomycetaceae</taxon>
        <taxon>Spathaspora</taxon>
    </lineage>
</organism>
<dbReference type="GeneID" id="73471926"/>
<sequence>MSYSRHNQPTKYDQEASTNIDMDLKISRTSKYEKNQLEVKQYLYDIITPTYPDLFTKKFSIDNVNGLSTIDLMEMLKDGEVLCKLGSLIPIPNNPTSKFKNSRMAFIQMENISFFLKLCELVGVSHDEIFQTVDLYESKDPYQVIITLMSLSRIVNSIDSNVFKYVIGPKPPKVKPNVPTKPLSLKTQ</sequence>
<dbReference type="EMBL" id="JAGSYN010000221">
    <property type="protein sequence ID" value="KAG7661335.1"/>
    <property type="molecule type" value="Genomic_DNA"/>
</dbReference>
<feature type="domain" description="Calponin-homology (CH)" evidence="1">
    <location>
        <begin position="33"/>
        <end position="156"/>
    </location>
</feature>
<dbReference type="PANTHER" id="PTHR47385:SF14">
    <property type="entry name" value="TRANSGELIN"/>
    <property type="match status" value="1"/>
</dbReference>
<proteinExistence type="predicted"/>
<evidence type="ECO:0000259" key="1">
    <source>
        <dbReference type="PROSITE" id="PS50021"/>
    </source>
</evidence>
<dbReference type="PROSITE" id="PS50021">
    <property type="entry name" value="CH"/>
    <property type="match status" value="1"/>
</dbReference>
<reference evidence="2 3" key="1">
    <citation type="journal article" date="2021" name="DNA Res.">
        <title>Genome analysis of Candida subhashii reveals its hybrid nature and dual mitochondrial genome conformations.</title>
        <authorList>
            <person name="Mixao V."/>
            <person name="Hegedusova E."/>
            <person name="Saus E."/>
            <person name="Pryszcz L.P."/>
            <person name="Cillingova A."/>
            <person name="Nosek J."/>
            <person name="Gabaldon T."/>
        </authorList>
    </citation>
    <scope>NUCLEOTIDE SEQUENCE [LARGE SCALE GENOMIC DNA]</scope>
    <source>
        <strain evidence="2 3">CBS 10753</strain>
    </source>
</reference>
<dbReference type="SMART" id="SM00033">
    <property type="entry name" value="CH"/>
    <property type="match status" value="1"/>
</dbReference>
<dbReference type="GO" id="GO:0015629">
    <property type="term" value="C:actin cytoskeleton"/>
    <property type="evidence" value="ECO:0007669"/>
    <property type="project" value="TreeGrafter"/>
</dbReference>
<dbReference type="InterPro" id="IPR050606">
    <property type="entry name" value="Calponin-like"/>
</dbReference>
<dbReference type="AlphaFoldDB" id="A0A8J5QH70"/>
<dbReference type="GO" id="GO:0051015">
    <property type="term" value="F:actin filament binding"/>
    <property type="evidence" value="ECO:0007669"/>
    <property type="project" value="TreeGrafter"/>
</dbReference>
<gene>
    <name evidence="2" type="ORF">J8A68_005126</name>
</gene>
<name>A0A8J5QH70_9ASCO</name>
<keyword evidence="3" id="KW-1185">Reference proteome</keyword>
<dbReference type="RefSeq" id="XP_049261568.1">
    <property type="nucleotide sequence ID" value="XM_049409159.1"/>
</dbReference>
<dbReference type="OrthoDB" id="21595at2759"/>
<dbReference type="Pfam" id="PF00307">
    <property type="entry name" value="CH"/>
    <property type="match status" value="1"/>
</dbReference>
<dbReference type="PANTHER" id="PTHR47385">
    <property type="entry name" value="CALPONIN"/>
    <property type="match status" value="1"/>
</dbReference>
<dbReference type="Proteomes" id="UP000694255">
    <property type="component" value="Unassembled WGS sequence"/>
</dbReference>